<dbReference type="InterPro" id="IPR002656">
    <property type="entry name" value="Acyl_transf_3_dom"/>
</dbReference>
<feature type="transmembrane region" description="Helical" evidence="2">
    <location>
        <begin position="48"/>
        <end position="68"/>
    </location>
</feature>
<dbReference type="GO" id="GO:0016746">
    <property type="term" value="F:acyltransferase activity"/>
    <property type="evidence" value="ECO:0007669"/>
    <property type="project" value="UniProtKB-KW"/>
</dbReference>
<evidence type="ECO:0000313" key="5">
    <source>
        <dbReference type="Proteomes" id="UP000625574"/>
    </source>
</evidence>
<gene>
    <name evidence="4" type="ORF">JDV76_09740</name>
</gene>
<dbReference type="EMBL" id="JAEIOT010000011">
    <property type="protein sequence ID" value="MBI9001244.1"/>
    <property type="molecule type" value="Genomic_DNA"/>
</dbReference>
<dbReference type="Proteomes" id="UP000625574">
    <property type="component" value="Unassembled WGS sequence"/>
</dbReference>
<reference evidence="4 5" key="1">
    <citation type="submission" date="2020-12" db="EMBL/GenBank/DDBJ databases">
        <title>Genome public.</title>
        <authorList>
            <person name="Sun Q."/>
        </authorList>
    </citation>
    <scope>NUCLEOTIDE SEQUENCE [LARGE SCALE GENOMIC DNA]</scope>
    <source>
        <strain evidence="4 5">CCM 8864</strain>
    </source>
</reference>
<evidence type="ECO:0000259" key="3">
    <source>
        <dbReference type="Pfam" id="PF01757"/>
    </source>
</evidence>
<feature type="transmembrane region" description="Helical" evidence="2">
    <location>
        <begin position="235"/>
        <end position="254"/>
    </location>
</feature>
<dbReference type="InterPro" id="IPR050879">
    <property type="entry name" value="Acyltransferase_3"/>
</dbReference>
<feature type="transmembrane region" description="Helical" evidence="2">
    <location>
        <begin position="89"/>
        <end position="111"/>
    </location>
</feature>
<organism evidence="4 5">
    <name type="scientific">Corynebacterium marambiense</name>
    <dbReference type="NCBI Taxonomy" id="2765364"/>
    <lineage>
        <taxon>Bacteria</taxon>
        <taxon>Bacillati</taxon>
        <taxon>Actinomycetota</taxon>
        <taxon>Actinomycetes</taxon>
        <taxon>Mycobacteriales</taxon>
        <taxon>Corynebacteriaceae</taxon>
        <taxon>Corynebacterium</taxon>
    </lineage>
</organism>
<feature type="region of interest" description="Disordered" evidence="1">
    <location>
        <begin position="364"/>
        <end position="404"/>
    </location>
</feature>
<feature type="domain" description="Acyltransferase 3" evidence="3">
    <location>
        <begin position="14"/>
        <end position="351"/>
    </location>
</feature>
<evidence type="ECO:0000256" key="2">
    <source>
        <dbReference type="SAM" id="Phobius"/>
    </source>
</evidence>
<keyword evidence="4" id="KW-0808">Transferase</keyword>
<feature type="transmembrane region" description="Helical" evidence="2">
    <location>
        <begin position="170"/>
        <end position="189"/>
    </location>
</feature>
<feature type="transmembrane region" description="Helical" evidence="2">
    <location>
        <begin position="334"/>
        <end position="354"/>
    </location>
</feature>
<evidence type="ECO:0000256" key="1">
    <source>
        <dbReference type="SAM" id="MobiDB-lite"/>
    </source>
</evidence>
<name>A0ABS0VWT7_9CORY</name>
<proteinExistence type="predicted"/>
<feature type="transmembrane region" description="Helical" evidence="2">
    <location>
        <begin position="266"/>
        <end position="287"/>
    </location>
</feature>
<comment type="caution">
    <text evidence="4">The sequence shown here is derived from an EMBL/GenBank/DDBJ whole genome shotgun (WGS) entry which is preliminary data.</text>
</comment>
<sequence>MGTEGSYPETTRFNASLEGLRAVASIGVLLTHVAFQTGLPPTSFLGGILGRFDFFVPVFFTLSAFLLWRRYGPRAGRDVSWLRYLASRMGRIFPAYLVVAAGVLLLLPNAYRATGVQRLANLTMTQIYVPGGLAPGLTHLWSLCVEVAFYAALPLLALAVGLLPARARIPVILTVAAVSVGWAWLPFVAASPAPGVPNLQILPPAFACWFAVGMIAAEVEGRLPRRVLRVLGRRPVWWVLAVVTLWIAAQPWYGPVGLVHPEPGEFALRVLAGTVFTAAVVLPYALAPREGLLTTPVFQALGRWSYSIFLVHLPVLELMFPLTGIAPFTGHTALIAVLTLAVTVPLSAAIYVLVEEPARTMTRRIMTRRKGSATGRESTGGPSVEPDVCTPEQSSTTARAGDLS</sequence>
<keyword evidence="2" id="KW-1133">Transmembrane helix</keyword>
<feature type="transmembrane region" description="Helical" evidence="2">
    <location>
        <begin position="201"/>
        <end position="223"/>
    </location>
</feature>
<feature type="transmembrane region" description="Helical" evidence="2">
    <location>
        <begin position="140"/>
        <end position="163"/>
    </location>
</feature>
<keyword evidence="5" id="KW-1185">Reference proteome</keyword>
<feature type="transmembrane region" description="Helical" evidence="2">
    <location>
        <begin position="308"/>
        <end position="328"/>
    </location>
</feature>
<keyword evidence="2" id="KW-0472">Membrane</keyword>
<accession>A0ABS0VWT7</accession>
<keyword evidence="2" id="KW-0812">Transmembrane</keyword>
<dbReference type="PANTHER" id="PTHR23028">
    <property type="entry name" value="ACETYLTRANSFERASE"/>
    <property type="match status" value="1"/>
</dbReference>
<dbReference type="Pfam" id="PF01757">
    <property type="entry name" value="Acyl_transf_3"/>
    <property type="match status" value="1"/>
</dbReference>
<evidence type="ECO:0000313" key="4">
    <source>
        <dbReference type="EMBL" id="MBI9001244.1"/>
    </source>
</evidence>
<protein>
    <submittedName>
        <fullName evidence="4">Acyltransferase</fullName>
    </submittedName>
</protein>
<keyword evidence="4" id="KW-0012">Acyltransferase</keyword>
<dbReference type="RefSeq" id="WP_198736706.1">
    <property type="nucleotide sequence ID" value="NZ_JAEIOT010000011.1"/>
</dbReference>
<dbReference type="PANTHER" id="PTHR23028:SF53">
    <property type="entry name" value="ACYL_TRANSF_3 DOMAIN-CONTAINING PROTEIN"/>
    <property type="match status" value="1"/>
</dbReference>